<feature type="chain" id="PRO_5025585708" evidence="1">
    <location>
        <begin position="23"/>
        <end position="631"/>
    </location>
</feature>
<accession>A0A6B3LWZ4</accession>
<feature type="domain" description="DUF3857" evidence="3">
    <location>
        <begin position="49"/>
        <end position="210"/>
    </location>
</feature>
<dbReference type="EMBL" id="JAAGWD010000004">
    <property type="protein sequence ID" value="NEM97981.1"/>
    <property type="molecule type" value="Genomic_DNA"/>
</dbReference>
<dbReference type="Proteomes" id="UP000474777">
    <property type="component" value="Unassembled WGS sequence"/>
</dbReference>
<dbReference type="Pfam" id="PF01841">
    <property type="entry name" value="Transglut_core"/>
    <property type="match status" value="1"/>
</dbReference>
<gene>
    <name evidence="4" type="ORF">GXP69_09770</name>
</gene>
<dbReference type="InterPro" id="IPR024618">
    <property type="entry name" value="DUF3857"/>
</dbReference>
<dbReference type="RefSeq" id="WP_163914842.1">
    <property type="nucleotide sequence ID" value="NZ_JAAGWD010000004.1"/>
</dbReference>
<reference evidence="4 5" key="1">
    <citation type="submission" date="2020-02" db="EMBL/GenBank/DDBJ databases">
        <authorList>
            <person name="Kim M.K."/>
        </authorList>
    </citation>
    <scope>NUCLEOTIDE SEQUENCE [LARGE SCALE GENOMIC DNA]</scope>
    <source>
        <strain evidence="4 5">BT327</strain>
    </source>
</reference>
<evidence type="ECO:0000256" key="1">
    <source>
        <dbReference type="SAM" id="SignalP"/>
    </source>
</evidence>
<organism evidence="4 5">
    <name type="scientific">Pontibacter burrus</name>
    <dbReference type="NCBI Taxonomy" id="2704466"/>
    <lineage>
        <taxon>Bacteria</taxon>
        <taxon>Pseudomonadati</taxon>
        <taxon>Bacteroidota</taxon>
        <taxon>Cytophagia</taxon>
        <taxon>Cytophagales</taxon>
        <taxon>Hymenobacteraceae</taxon>
        <taxon>Pontibacter</taxon>
    </lineage>
</organism>
<dbReference type="InterPro" id="IPR002931">
    <property type="entry name" value="Transglutaminase-like"/>
</dbReference>
<dbReference type="Gene3D" id="3.10.620.30">
    <property type="match status" value="1"/>
</dbReference>
<feature type="signal peptide" evidence="1">
    <location>
        <begin position="1"/>
        <end position="22"/>
    </location>
</feature>
<keyword evidence="5" id="KW-1185">Reference proteome</keyword>
<dbReference type="Gene3D" id="2.60.40.3140">
    <property type="match status" value="1"/>
</dbReference>
<protein>
    <submittedName>
        <fullName evidence="4">DUF3857 domain-containing protein</fullName>
    </submittedName>
</protein>
<evidence type="ECO:0000313" key="4">
    <source>
        <dbReference type="EMBL" id="NEM97981.1"/>
    </source>
</evidence>
<dbReference type="InterPro" id="IPR038765">
    <property type="entry name" value="Papain-like_cys_pep_sf"/>
</dbReference>
<proteinExistence type="predicted"/>
<dbReference type="Pfam" id="PF12969">
    <property type="entry name" value="DUF3857"/>
    <property type="match status" value="1"/>
</dbReference>
<evidence type="ECO:0000259" key="2">
    <source>
        <dbReference type="Pfam" id="PF01841"/>
    </source>
</evidence>
<dbReference type="SUPFAM" id="SSF54001">
    <property type="entry name" value="Cysteine proteinases"/>
    <property type="match status" value="1"/>
</dbReference>
<dbReference type="Gene3D" id="2.60.120.1130">
    <property type="match status" value="1"/>
</dbReference>
<evidence type="ECO:0000313" key="5">
    <source>
        <dbReference type="Proteomes" id="UP000474777"/>
    </source>
</evidence>
<comment type="caution">
    <text evidence="4">The sequence shown here is derived from an EMBL/GenBank/DDBJ whole genome shotgun (WGS) entry which is preliminary data.</text>
</comment>
<sequence length="631" mass="71326">MKIKLALLLLMLWLTLPLATIAARTTDLTKGANVVINSEETVFTVNSPGNATTVYKVNITILNENGLHRAKVYVPYDKLSKVNHIKGTSYDRNGKKIKSLKNSDIIDISAVSGGSLFEDNRVKIADLTHTMYPFVVEFEYQTTSTNMMFYPRWLPLDEENLSVAKSVFTVVMPAGMKMRYREQNLPSPVTIKSEAGKEVYTWQVNNLTPFKVEPYMPTFTELVPVVHTAPITFEVQGYAGDMSTWQSYGHYMNKLNAGRGELPETTKAKLTALVADAKTKEEKVKRIYQYLQSNTRYVSIQLGIGGWQPFEATFVDSKGYGDCKALTNYTQSMLKAVGIESYHALIRAGDDVAPIMEDFPSSQFNHVILSVPMEQDTLWLECTSQIESAGYSGSFTGNRKALLITPDGGKLVSTPTYTVNENTHHRTVRVKLDEKGNGVATAHTRYTGHDHEPYARLIQSASPEDQRKWLYRSISIPSFELNKFSIDLKKDILPEVTEKLELSLRQCATISGKRMFLTPNLMNKWSSTPNQLQNRQWDVVRRKAYTEVDTVIYELPAGYALEHKPNNTEFKSDFGSLKTNIEVDGQQIKFVRTLQINDGRFKPEAYAKMLEFMNNIVKTDAQQLVFVKNIP</sequence>
<dbReference type="AlphaFoldDB" id="A0A6B3LWZ4"/>
<evidence type="ECO:0000259" key="3">
    <source>
        <dbReference type="Pfam" id="PF12969"/>
    </source>
</evidence>
<feature type="domain" description="Transglutaminase-like" evidence="2">
    <location>
        <begin position="272"/>
        <end position="341"/>
    </location>
</feature>
<name>A0A6B3LWZ4_9BACT</name>
<keyword evidence="1" id="KW-0732">Signal</keyword>